<reference evidence="1 2" key="1">
    <citation type="journal article" date="2019" name="ISME J.">
        <title>Candidatus Macondimonas diazotrophica, a novel gammaproteobacterial genus dominating crude-oil-contaminated coastal sediments.</title>
        <authorList>
            <person name="Karthikeyan S."/>
            <person name="Konstantinidis K."/>
        </authorList>
    </citation>
    <scope>NUCLEOTIDE SEQUENCE [LARGE SCALE GENOMIC DNA]</scope>
    <source>
        <strain evidence="1 2">KTK01</strain>
    </source>
</reference>
<evidence type="ECO:0000313" key="1">
    <source>
        <dbReference type="EMBL" id="TFZ80547.1"/>
    </source>
</evidence>
<dbReference type="EMBL" id="SRIO01000060">
    <property type="protein sequence ID" value="TFZ80547.1"/>
    <property type="molecule type" value="Genomic_DNA"/>
</dbReference>
<sequence length="65" mass="7335">MNDNIKLTLADGRGIIYLDPDWILGAHQYDGRTLVVAHHDMTLWVEEPAGQISYAVNLLREICAK</sequence>
<proteinExistence type="predicted"/>
<evidence type="ECO:0000313" key="2">
    <source>
        <dbReference type="Proteomes" id="UP000297890"/>
    </source>
</evidence>
<name>A0A4Z0F437_9GAMM</name>
<protein>
    <submittedName>
        <fullName evidence="1">Uncharacterized protein</fullName>
    </submittedName>
</protein>
<dbReference type="Proteomes" id="UP000297890">
    <property type="component" value="Unassembled WGS sequence"/>
</dbReference>
<keyword evidence="2" id="KW-1185">Reference proteome</keyword>
<organism evidence="1 2">
    <name type="scientific">Candidatus Macondimonas diazotrophica</name>
    <dbReference type="NCBI Taxonomy" id="2305248"/>
    <lineage>
        <taxon>Bacteria</taxon>
        <taxon>Pseudomonadati</taxon>
        <taxon>Pseudomonadota</taxon>
        <taxon>Gammaproteobacteria</taxon>
        <taxon>Chromatiales</taxon>
        <taxon>Ectothiorhodospiraceae</taxon>
        <taxon>Candidatus Macondimonas</taxon>
    </lineage>
</organism>
<dbReference type="AlphaFoldDB" id="A0A4Z0F437"/>
<accession>A0A4Z0F437</accession>
<gene>
    <name evidence="1" type="ORF">E4680_13865</name>
</gene>
<comment type="caution">
    <text evidence="1">The sequence shown here is derived from an EMBL/GenBank/DDBJ whole genome shotgun (WGS) entry which is preliminary data.</text>
</comment>
<dbReference type="RefSeq" id="WP_135283017.1">
    <property type="nucleotide sequence ID" value="NZ_SRIO01000060.1"/>
</dbReference>